<keyword evidence="3" id="KW-1185">Reference proteome</keyword>
<gene>
    <name evidence="2" type="ORF">PMG11_03845</name>
</gene>
<dbReference type="EMBL" id="CDHK01000003">
    <property type="protein sequence ID" value="CEO59160.1"/>
    <property type="molecule type" value="Genomic_DNA"/>
</dbReference>
<feature type="compositionally biased region" description="Polar residues" evidence="1">
    <location>
        <begin position="179"/>
        <end position="192"/>
    </location>
</feature>
<sequence length="382" mass="41906">MLHSLLSVTRAGSMVTYNARLVRENWFTAKPAVILCQGASRTTPNSRKVMSSSKEGGPPKRRESRSGTTRKKVSSLSAEQLERKRANDREAQRSIRQRTKEHIELLEQQVAMLQAQVSEMRPRNEQFNDLVRQNAALQEEIARLKHQLASHTGREGFAGNSEQTGPFRSGWNLGEGPSTAASSIPTTNTMMHSSHFPAPTHLSASVPRAPSALSVSSRSSHPHEWQQSFSSTRSSSMGESSDPEFSARVEPYMMEGQLQQSSRMVVPSRPVATPQFSFGSAVSPTQSGSESSFSQMYPVGQHPPPGQRGDGLQPIPQSTMNQTAVGYMPSHRTMSLSMPSVSAPAQSSPVPPYPPSNAPYQNHPGQHPQRDPPYPYPWNPPS</sequence>
<feature type="region of interest" description="Disordered" evidence="1">
    <location>
        <begin position="334"/>
        <end position="382"/>
    </location>
</feature>
<protein>
    <recommendedName>
        <fullName evidence="4">BZIP transcription factor</fullName>
    </recommendedName>
</protein>
<reference evidence="3" key="1">
    <citation type="journal article" date="2015" name="Genome Announc.">
        <title>Draft genome sequence of the fungus Penicillium brasilianum MG11.</title>
        <authorList>
            <person name="Horn F."/>
            <person name="Linde J."/>
            <person name="Mattern D.J."/>
            <person name="Walther G."/>
            <person name="Guthke R."/>
            <person name="Brakhage A.A."/>
            <person name="Valiante V."/>
        </authorList>
    </citation>
    <scope>NUCLEOTIDE SEQUENCE [LARGE SCALE GENOMIC DNA]</scope>
    <source>
        <strain evidence="3">MG11</strain>
    </source>
</reference>
<organism evidence="2 3">
    <name type="scientific">Penicillium brasilianum</name>
    <dbReference type="NCBI Taxonomy" id="104259"/>
    <lineage>
        <taxon>Eukaryota</taxon>
        <taxon>Fungi</taxon>
        <taxon>Dikarya</taxon>
        <taxon>Ascomycota</taxon>
        <taxon>Pezizomycotina</taxon>
        <taxon>Eurotiomycetes</taxon>
        <taxon>Eurotiomycetidae</taxon>
        <taxon>Eurotiales</taxon>
        <taxon>Aspergillaceae</taxon>
        <taxon>Penicillium</taxon>
    </lineage>
</organism>
<feature type="compositionally biased region" description="Low complexity" evidence="1">
    <location>
        <begin position="228"/>
        <end position="240"/>
    </location>
</feature>
<dbReference type="GO" id="GO:0003700">
    <property type="term" value="F:DNA-binding transcription factor activity"/>
    <property type="evidence" value="ECO:0007669"/>
    <property type="project" value="InterPro"/>
</dbReference>
<feature type="compositionally biased region" description="Low complexity" evidence="1">
    <location>
        <begin position="339"/>
        <end position="348"/>
    </location>
</feature>
<feature type="compositionally biased region" description="Polar residues" evidence="1">
    <location>
        <begin position="39"/>
        <end position="54"/>
    </location>
</feature>
<dbReference type="OrthoDB" id="3535998at2759"/>
<feature type="region of interest" description="Disordered" evidence="1">
    <location>
        <begin position="38"/>
        <end position="94"/>
    </location>
</feature>
<proteinExistence type="predicted"/>
<dbReference type="SUPFAM" id="SSF57959">
    <property type="entry name" value="Leucine zipper domain"/>
    <property type="match status" value="1"/>
</dbReference>
<dbReference type="AlphaFoldDB" id="A0A0F7VGF0"/>
<dbReference type="CDD" id="cd14688">
    <property type="entry name" value="bZIP_YAP"/>
    <property type="match status" value="1"/>
</dbReference>
<dbReference type="Proteomes" id="UP000042958">
    <property type="component" value="Unassembled WGS sequence"/>
</dbReference>
<evidence type="ECO:0008006" key="4">
    <source>
        <dbReference type="Google" id="ProtNLM"/>
    </source>
</evidence>
<feature type="compositionally biased region" description="Basic and acidic residues" evidence="1">
    <location>
        <begin position="80"/>
        <end position="94"/>
    </location>
</feature>
<feature type="compositionally biased region" description="Pro residues" evidence="1">
    <location>
        <begin position="371"/>
        <end position="382"/>
    </location>
</feature>
<feature type="compositionally biased region" description="Polar residues" evidence="1">
    <location>
        <begin position="277"/>
        <end position="295"/>
    </location>
</feature>
<feature type="region of interest" description="Disordered" evidence="1">
    <location>
        <begin position="277"/>
        <end position="318"/>
    </location>
</feature>
<evidence type="ECO:0000313" key="2">
    <source>
        <dbReference type="EMBL" id="CEO59160.1"/>
    </source>
</evidence>
<name>A0A0F7VGF0_PENBI</name>
<evidence type="ECO:0000313" key="3">
    <source>
        <dbReference type="Proteomes" id="UP000042958"/>
    </source>
</evidence>
<feature type="compositionally biased region" description="Low complexity" evidence="1">
    <location>
        <begin position="202"/>
        <end position="219"/>
    </location>
</feature>
<dbReference type="Gene3D" id="1.20.5.170">
    <property type="match status" value="1"/>
</dbReference>
<dbReference type="PANTHER" id="PTHR37012">
    <property type="entry name" value="B-ZIP TRANSCRIPTION FACTOR (EUROFUNG)-RELATED"/>
    <property type="match status" value="1"/>
</dbReference>
<evidence type="ECO:0000256" key="1">
    <source>
        <dbReference type="SAM" id="MobiDB-lite"/>
    </source>
</evidence>
<accession>A0A0F7VGF0</accession>
<feature type="region of interest" description="Disordered" evidence="1">
    <location>
        <begin position="153"/>
        <end position="244"/>
    </location>
</feature>
<dbReference type="InterPro" id="IPR046347">
    <property type="entry name" value="bZIP_sf"/>
</dbReference>